<dbReference type="RefSeq" id="WP_396944710.1">
    <property type="nucleotide sequence ID" value="NZ_JBIRXV010000001.1"/>
</dbReference>
<protein>
    <submittedName>
        <fullName evidence="1">Uncharacterized protein</fullName>
    </submittedName>
</protein>
<comment type="caution">
    <text evidence="1">The sequence shown here is derived from an EMBL/GenBank/DDBJ whole genome shotgun (WGS) entry which is preliminary data.</text>
</comment>
<gene>
    <name evidence="1" type="ORF">ACH47G_11100</name>
</gene>
<sequence>MSSIIEAGRDWDLGIVERNGSLWVEQRAGESVRPPVEIRFTRDELAEYYQRTVSDGGHEASPQSSWEWWKSLISTHLAEAMYKLGGLSRPGVIRIGEYGLTAVGSD</sequence>
<name>A0ABW7WDJ4_9NOCA</name>
<keyword evidence="2" id="KW-1185">Reference proteome</keyword>
<reference evidence="1 2" key="1">
    <citation type="submission" date="2024-10" db="EMBL/GenBank/DDBJ databases">
        <title>The Natural Products Discovery Center: Release of the First 8490 Sequenced Strains for Exploring Actinobacteria Biosynthetic Diversity.</title>
        <authorList>
            <person name="Kalkreuter E."/>
            <person name="Kautsar S.A."/>
            <person name="Yang D."/>
            <person name="Bader C.D."/>
            <person name="Teijaro C.N."/>
            <person name="Fluegel L."/>
            <person name="Davis C.M."/>
            <person name="Simpson J.R."/>
            <person name="Lauterbach L."/>
            <person name="Steele A.D."/>
            <person name="Gui C."/>
            <person name="Meng S."/>
            <person name="Li G."/>
            <person name="Viehrig K."/>
            <person name="Ye F."/>
            <person name="Su P."/>
            <person name="Kiefer A.F."/>
            <person name="Nichols A."/>
            <person name="Cepeda A.J."/>
            <person name="Yan W."/>
            <person name="Fan B."/>
            <person name="Jiang Y."/>
            <person name="Adhikari A."/>
            <person name="Zheng C.-J."/>
            <person name="Schuster L."/>
            <person name="Cowan T.M."/>
            <person name="Smanski M.J."/>
            <person name="Chevrette M.G."/>
            <person name="De Carvalho L.P.S."/>
            <person name="Shen B."/>
        </authorList>
    </citation>
    <scope>NUCLEOTIDE SEQUENCE [LARGE SCALE GENOMIC DNA]</scope>
    <source>
        <strain evidence="1 2">NPDC019626</strain>
    </source>
</reference>
<accession>A0ABW7WDJ4</accession>
<dbReference type="Proteomes" id="UP001611450">
    <property type="component" value="Unassembled WGS sequence"/>
</dbReference>
<evidence type="ECO:0000313" key="1">
    <source>
        <dbReference type="EMBL" id="MFI2321029.1"/>
    </source>
</evidence>
<evidence type="ECO:0000313" key="2">
    <source>
        <dbReference type="Proteomes" id="UP001611450"/>
    </source>
</evidence>
<organism evidence="1 2">
    <name type="scientific">Nocardia beijingensis</name>
    <dbReference type="NCBI Taxonomy" id="95162"/>
    <lineage>
        <taxon>Bacteria</taxon>
        <taxon>Bacillati</taxon>
        <taxon>Actinomycetota</taxon>
        <taxon>Actinomycetes</taxon>
        <taxon>Mycobacteriales</taxon>
        <taxon>Nocardiaceae</taxon>
        <taxon>Nocardia</taxon>
    </lineage>
</organism>
<proteinExistence type="predicted"/>
<dbReference type="EMBL" id="JBIRXV010000001">
    <property type="protein sequence ID" value="MFI2321029.1"/>
    <property type="molecule type" value="Genomic_DNA"/>
</dbReference>